<dbReference type="Pfam" id="PF00078">
    <property type="entry name" value="RVT_1"/>
    <property type="match status" value="1"/>
</dbReference>
<sequence length="1002" mass="115217">MEIVDGMCRICEDVIPVYSDTLPLFKFQREPDRDLKELANNIRWFKSYSTCTHLYKSFIIFDVQTPPSKFVIRPRKGPKSKAKSHCKHQHGQPTDIYAKRCKQIKARLLSSIGPKTYDIYANLKVENDNFQTIIQKLTRHFSPKDHKRVRIANFRKIAQHSDETIDKFIERLREAASGCEFTNVDDELINQIIDKTTSESLKTHLTLTENLDLKEVLRVGRALETLKTRTLLDNEEINRINYQPNSNQNTDVYRKVRPNDTCGHCGYEYPHINRSCPASNHTCAKCKKQNHFESVCRSYRHSGDSNTWHQNSNKRKRKDQSQNKKYQQKYHRPKPVERNPKYPNTINKVDEENESEDDIENIFSLDQRSSKRKYVFIQMLNGEPSFLVDTGTTLNVIDQITFESLDFDQVKIEPCTTRVYGYGSSQALHMLGVFTTNVTFQNKSINTRFAISKGNSGCILGLETLEALEIISITCSINDELNKYPNLFSGKVGKFKDIKVKLHINQNVVPVRQPHRRIPFHLRDRVEDEIQRMLDMDIIEPASGPTPWVSPIVVVPKPGQPDKIRICTDAPPESRYVTVFSTHIGLFQYKRLNFGINCAAEIFQNQVQEAIKDIKNTKNISDDIIIHGKTKLEHDNALHALFKRLEEIGATINKEKLIIDAPEIKFFGIIFSGDGVKPDNLKVKALKEAKLPKNASELRSFLGLATYVARFIKDYATISEPLWRLTKLNTKWNWEKEHNDAFEKVKESITTNAMAHFDKSFDTLVIVDASPVGLGAILMQTNPKDPSDTRIIMFISRLLSDTEKRYSHIEKEALGLVWSCERLHLFIFSKKFKAITDNKAVELIFKNPKSNPPARIQRWCLRLSQYDFIIIHRPGKYNPADYLSRNPIENPTCHNPAEEYVYFIETELGPPAVTKQQIAEYTLRDVSLQNVIKMINDQPHVLDQTVQCFAQIKEQLTVTNSGIVLKGLQIVIPEKLQSKIITIAHEGHIGVAKTKALLRELL</sequence>
<dbReference type="InterPro" id="IPR043502">
    <property type="entry name" value="DNA/RNA_pol_sf"/>
</dbReference>
<dbReference type="CDD" id="cd01647">
    <property type="entry name" value="RT_LTR"/>
    <property type="match status" value="1"/>
</dbReference>
<dbReference type="OrthoDB" id="10068564at2759"/>
<dbReference type="InterPro" id="IPR043128">
    <property type="entry name" value="Rev_trsase/Diguanyl_cyclase"/>
</dbReference>
<keyword evidence="4" id="KW-0540">Nuclease</keyword>
<dbReference type="GO" id="GO:0004190">
    <property type="term" value="F:aspartic-type endopeptidase activity"/>
    <property type="evidence" value="ECO:0007669"/>
    <property type="project" value="InterPro"/>
</dbReference>
<dbReference type="GO" id="GO:0003964">
    <property type="term" value="F:RNA-directed DNA polymerase activity"/>
    <property type="evidence" value="ECO:0007669"/>
    <property type="project" value="UniProtKB-KW"/>
</dbReference>
<dbReference type="EC" id="2.7.7.49" evidence="1"/>
<dbReference type="Proteomes" id="UP000663879">
    <property type="component" value="Unassembled WGS sequence"/>
</dbReference>
<feature type="domain" description="Reverse transcriptase RNase H-like" evidence="10">
    <location>
        <begin position="763"/>
        <end position="866"/>
    </location>
</feature>
<evidence type="ECO:0000259" key="10">
    <source>
        <dbReference type="Pfam" id="PF17917"/>
    </source>
</evidence>
<evidence type="ECO:0000256" key="6">
    <source>
        <dbReference type="ARBA" id="ARBA00022801"/>
    </source>
</evidence>
<keyword evidence="3" id="KW-0548">Nucleotidyltransferase</keyword>
<dbReference type="PANTHER" id="PTHR37984:SF11">
    <property type="entry name" value="INTEGRASE CATALYTIC DOMAIN-CONTAINING PROTEIN"/>
    <property type="match status" value="1"/>
</dbReference>
<name>A0A813XLX4_9BILA</name>
<dbReference type="InterPro" id="IPR021109">
    <property type="entry name" value="Peptidase_aspartic_dom_sf"/>
</dbReference>
<keyword evidence="12" id="KW-1185">Reference proteome</keyword>
<dbReference type="PROSITE" id="PS00141">
    <property type="entry name" value="ASP_PROTEASE"/>
    <property type="match status" value="1"/>
</dbReference>
<feature type="domain" description="Reverse transcriptase" evidence="9">
    <location>
        <begin position="581"/>
        <end position="670"/>
    </location>
</feature>
<proteinExistence type="predicted"/>
<evidence type="ECO:0000313" key="11">
    <source>
        <dbReference type="EMBL" id="CAF0866872.1"/>
    </source>
</evidence>
<evidence type="ECO:0000256" key="1">
    <source>
        <dbReference type="ARBA" id="ARBA00012493"/>
    </source>
</evidence>
<evidence type="ECO:0000313" key="12">
    <source>
        <dbReference type="Proteomes" id="UP000663879"/>
    </source>
</evidence>
<dbReference type="SUPFAM" id="SSF56672">
    <property type="entry name" value="DNA/RNA polymerases"/>
    <property type="match status" value="1"/>
</dbReference>
<dbReference type="CDD" id="cd09274">
    <property type="entry name" value="RNase_HI_RT_Ty3"/>
    <property type="match status" value="1"/>
</dbReference>
<dbReference type="PANTHER" id="PTHR37984">
    <property type="entry name" value="PROTEIN CBG26694"/>
    <property type="match status" value="1"/>
</dbReference>
<evidence type="ECO:0000256" key="2">
    <source>
        <dbReference type="ARBA" id="ARBA00022679"/>
    </source>
</evidence>
<dbReference type="Gene3D" id="2.40.70.10">
    <property type="entry name" value="Acid Proteases"/>
    <property type="match status" value="1"/>
</dbReference>
<protein>
    <recommendedName>
        <fullName evidence="1">RNA-directed DNA polymerase</fullName>
        <ecNumber evidence="1">2.7.7.49</ecNumber>
    </recommendedName>
</protein>
<dbReference type="InterPro" id="IPR000477">
    <property type="entry name" value="RT_dom"/>
</dbReference>
<evidence type="ECO:0000256" key="8">
    <source>
        <dbReference type="SAM" id="MobiDB-lite"/>
    </source>
</evidence>
<dbReference type="FunFam" id="3.30.70.270:FF:000023">
    <property type="entry name" value="Pol"/>
    <property type="match status" value="1"/>
</dbReference>
<dbReference type="Gene3D" id="3.10.10.10">
    <property type="entry name" value="HIV Type 1 Reverse Transcriptase, subunit A, domain 1"/>
    <property type="match status" value="2"/>
</dbReference>
<dbReference type="InterPro" id="IPR001969">
    <property type="entry name" value="Aspartic_peptidase_AS"/>
</dbReference>
<keyword evidence="2" id="KW-0808">Transferase</keyword>
<dbReference type="InterPro" id="IPR050951">
    <property type="entry name" value="Retrovirus_Pol_polyprotein"/>
</dbReference>
<dbReference type="EMBL" id="CAJNOC010001461">
    <property type="protein sequence ID" value="CAF0866872.1"/>
    <property type="molecule type" value="Genomic_DNA"/>
</dbReference>
<keyword evidence="7" id="KW-0695">RNA-directed DNA polymerase</keyword>
<organism evidence="11 12">
    <name type="scientific">Brachionus calyciflorus</name>
    <dbReference type="NCBI Taxonomy" id="104777"/>
    <lineage>
        <taxon>Eukaryota</taxon>
        <taxon>Metazoa</taxon>
        <taxon>Spiralia</taxon>
        <taxon>Gnathifera</taxon>
        <taxon>Rotifera</taxon>
        <taxon>Eurotatoria</taxon>
        <taxon>Monogononta</taxon>
        <taxon>Pseudotrocha</taxon>
        <taxon>Ploima</taxon>
        <taxon>Brachionidae</taxon>
        <taxon>Brachionus</taxon>
    </lineage>
</organism>
<evidence type="ECO:0000256" key="3">
    <source>
        <dbReference type="ARBA" id="ARBA00022695"/>
    </source>
</evidence>
<dbReference type="GO" id="GO:0006508">
    <property type="term" value="P:proteolysis"/>
    <property type="evidence" value="ECO:0007669"/>
    <property type="project" value="InterPro"/>
</dbReference>
<feature type="region of interest" description="Disordered" evidence="8">
    <location>
        <begin position="301"/>
        <end position="353"/>
    </location>
</feature>
<dbReference type="Gene3D" id="3.30.70.270">
    <property type="match status" value="2"/>
</dbReference>
<dbReference type="GO" id="GO:0004519">
    <property type="term" value="F:endonuclease activity"/>
    <property type="evidence" value="ECO:0007669"/>
    <property type="project" value="UniProtKB-KW"/>
</dbReference>
<dbReference type="InterPro" id="IPR041373">
    <property type="entry name" value="RT_RNaseH"/>
</dbReference>
<evidence type="ECO:0000256" key="5">
    <source>
        <dbReference type="ARBA" id="ARBA00022759"/>
    </source>
</evidence>
<dbReference type="AlphaFoldDB" id="A0A813XLX4"/>
<comment type="caution">
    <text evidence="11">The sequence shown here is derived from an EMBL/GenBank/DDBJ whole genome shotgun (WGS) entry which is preliminary data.</text>
</comment>
<evidence type="ECO:0000259" key="9">
    <source>
        <dbReference type="Pfam" id="PF00078"/>
    </source>
</evidence>
<dbReference type="Pfam" id="PF17917">
    <property type="entry name" value="RT_RNaseH"/>
    <property type="match status" value="1"/>
</dbReference>
<accession>A0A813XLX4</accession>
<keyword evidence="6" id="KW-0378">Hydrolase</keyword>
<reference evidence="11" key="1">
    <citation type="submission" date="2021-02" db="EMBL/GenBank/DDBJ databases">
        <authorList>
            <person name="Nowell W R."/>
        </authorList>
    </citation>
    <scope>NUCLEOTIDE SEQUENCE</scope>
    <source>
        <strain evidence="11">Ploen Becks lab</strain>
    </source>
</reference>
<evidence type="ECO:0000256" key="7">
    <source>
        <dbReference type="ARBA" id="ARBA00022918"/>
    </source>
</evidence>
<keyword evidence="5" id="KW-0255">Endonuclease</keyword>
<gene>
    <name evidence="11" type="ORF">OXX778_LOCUS9728</name>
</gene>
<evidence type="ECO:0000256" key="4">
    <source>
        <dbReference type="ARBA" id="ARBA00022722"/>
    </source>
</evidence>